<dbReference type="InterPro" id="IPR020483">
    <property type="entry name" value="Uncharacterised_YgbA"/>
</dbReference>
<reference evidence="1 2" key="1">
    <citation type="submission" date="2020-08" db="EMBL/GenBank/DDBJ databases">
        <title>Genome public.</title>
        <authorList>
            <person name="Liu C."/>
            <person name="Sun Q."/>
        </authorList>
    </citation>
    <scope>NUCLEOTIDE SEQUENCE [LARGE SCALE GENOMIC DNA]</scope>
    <source>
        <strain evidence="1 2">New-7</strain>
    </source>
</reference>
<evidence type="ECO:0000313" key="1">
    <source>
        <dbReference type="EMBL" id="MBC5616955.1"/>
    </source>
</evidence>
<dbReference type="NCBIfam" id="NF007714">
    <property type="entry name" value="PRK10410.1-2"/>
    <property type="match status" value="1"/>
</dbReference>
<protein>
    <submittedName>
        <fullName evidence="1">Nitrous oxide-stimulated promoter family protein</fullName>
    </submittedName>
</protein>
<dbReference type="RefSeq" id="WP_055204949.1">
    <property type="nucleotide sequence ID" value="NZ_JACOOK010000003.1"/>
</dbReference>
<sequence>MIFPGGRINYEKRVVERMIRFYCIHREGNRELCPECRELLAYAVVRLDCCRFGDRKPVCKKCPVHCYKISMRERMRCVMRYAGPRLLWYRPLDAFGHLLCRLRLFGGR</sequence>
<dbReference type="Proteomes" id="UP000636891">
    <property type="component" value="Unassembled WGS sequence"/>
</dbReference>
<evidence type="ECO:0000313" key="2">
    <source>
        <dbReference type="Proteomes" id="UP000636891"/>
    </source>
</evidence>
<comment type="caution">
    <text evidence="1">The sequence shown here is derived from an EMBL/GenBank/DDBJ whole genome shotgun (WGS) entry which is preliminary data.</text>
</comment>
<dbReference type="Pfam" id="PF11756">
    <property type="entry name" value="YgbA_NO"/>
    <property type="match status" value="1"/>
</dbReference>
<organism evidence="1 2">
    <name type="scientific">Alistipes hominis</name>
    <dbReference type="NCBI Taxonomy" id="2763015"/>
    <lineage>
        <taxon>Bacteria</taxon>
        <taxon>Pseudomonadati</taxon>
        <taxon>Bacteroidota</taxon>
        <taxon>Bacteroidia</taxon>
        <taxon>Bacteroidales</taxon>
        <taxon>Rikenellaceae</taxon>
        <taxon>Alistipes</taxon>
    </lineage>
</organism>
<accession>A0ABR7CMV2</accession>
<keyword evidence="2" id="KW-1185">Reference proteome</keyword>
<gene>
    <name evidence="1" type="ORF">H8S08_07995</name>
</gene>
<dbReference type="EMBL" id="JACOOK010000003">
    <property type="protein sequence ID" value="MBC5616955.1"/>
    <property type="molecule type" value="Genomic_DNA"/>
</dbReference>
<proteinExistence type="predicted"/>
<name>A0ABR7CMV2_9BACT</name>